<evidence type="ECO:0000256" key="1">
    <source>
        <dbReference type="SAM" id="MobiDB-lite"/>
    </source>
</evidence>
<reference evidence="2 3" key="1">
    <citation type="journal article" date="2020" name="Nat. Commun.">
        <title>Donkey genomes provide new insights into domestication and selection for coat color.</title>
        <authorList>
            <person name="Wang"/>
            <person name="C."/>
            <person name="Li"/>
            <person name="H."/>
            <person name="Guo"/>
            <person name="Y."/>
            <person name="Huang"/>
            <person name="J."/>
            <person name="Sun"/>
            <person name="Y."/>
            <person name="Min"/>
            <person name="J."/>
            <person name="Wang"/>
            <person name="J."/>
            <person name="Fang"/>
            <person name="X."/>
            <person name="Zhao"/>
            <person name="Z."/>
            <person name="Wang"/>
            <person name="S."/>
            <person name="Zhang"/>
            <person name="Y."/>
            <person name="Liu"/>
            <person name="Q."/>
            <person name="Jiang"/>
            <person name="Q."/>
            <person name="Wang"/>
            <person name="X."/>
            <person name="Guo"/>
            <person name="Y."/>
            <person name="Yang"/>
            <person name="C."/>
            <person name="Wang"/>
            <person name="Y."/>
            <person name="Tian"/>
            <person name="F."/>
            <person name="Zhuang"/>
            <person name="G."/>
            <person name="Fan"/>
            <person name="Y."/>
            <person name="Gao"/>
            <person name="Q."/>
            <person name="Li"/>
            <person name="Y."/>
            <person name="Ju"/>
            <person name="Z."/>
            <person name="Li"/>
            <person name="J."/>
            <person name="Li"/>
            <person name="R."/>
            <person name="Hou"/>
            <person name="M."/>
            <person name="Yang"/>
            <person name="G."/>
            <person name="Liu"/>
            <person name="G."/>
            <person name="Liu"/>
            <person name="W."/>
            <person name="Guo"/>
            <person name="J."/>
            <person name="Pan"/>
            <person name="S."/>
            <person name="Fan"/>
            <person name="G."/>
            <person name="Zhang"/>
            <person name="W."/>
            <person name="Zhang"/>
            <person name="R."/>
            <person name="Yu"/>
            <person name="J."/>
            <person name="Zhang"/>
            <person name="X."/>
            <person name="Yin"/>
            <person name="Q."/>
            <person name="Ji"/>
            <person name="C."/>
            <person name="Jin"/>
            <person name="Y."/>
            <person name="Yue"/>
            <person name="G."/>
            <person name="Liu"/>
            <person name="M."/>
            <person name="Xu"/>
            <person name="J."/>
            <person name="Liu"/>
            <person name="S."/>
            <person name="Jordana"/>
            <person name="J."/>
            <person name="Noce"/>
            <person name="A."/>
            <person name="Amills"/>
            <person name="M."/>
            <person name="Wu"/>
            <person name="D.D."/>
            <person name="Li"/>
            <person name="S."/>
            <person name="Zhou"/>
            <person name="X. and Zhong"/>
            <person name="J."/>
        </authorList>
    </citation>
    <scope>NUCLEOTIDE SEQUENCE [LARGE SCALE GENOMIC DNA]</scope>
</reference>
<feature type="region of interest" description="Disordered" evidence="1">
    <location>
        <begin position="1"/>
        <end position="44"/>
    </location>
</feature>
<name>A0A9L0JAR0_EQUAS</name>
<organism evidence="2 3">
    <name type="scientific">Equus asinus</name>
    <name type="common">Donkey</name>
    <name type="synonym">Equus africanus asinus</name>
    <dbReference type="NCBI Taxonomy" id="9793"/>
    <lineage>
        <taxon>Eukaryota</taxon>
        <taxon>Metazoa</taxon>
        <taxon>Chordata</taxon>
        <taxon>Craniata</taxon>
        <taxon>Vertebrata</taxon>
        <taxon>Euteleostomi</taxon>
        <taxon>Mammalia</taxon>
        <taxon>Eutheria</taxon>
        <taxon>Laurasiatheria</taxon>
        <taxon>Perissodactyla</taxon>
        <taxon>Equidae</taxon>
        <taxon>Equus</taxon>
    </lineage>
</organism>
<protein>
    <submittedName>
        <fullName evidence="2">Uncharacterized protein</fullName>
    </submittedName>
</protein>
<dbReference type="Gene3D" id="1.20.5.2950">
    <property type="match status" value="1"/>
</dbReference>
<sequence length="104" mass="12057">ICCRLRSKPLRRGRTPKRKTQGLKQAKEAAHAETEQYEGRGSEPRKLRLWDPLAVADLSGERDPGKMTILQTCFWQNREEVLDNLLTFVCDIKPEIHKNYCFNG</sequence>
<dbReference type="Proteomes" id="UP000694387">
    <property type="component" value="Chromosome 2"/>
</dbReference>
<feature type="compositionally biased region" description="Basic and acidic residues" evidence="1">
    <location>
        <begin position="25"/>
        <end position="44"/>
    </location>
</feature>
<reference evidence="2" key="2">
    <citation type="submission" date="2025-08" db="UniProtKB">
        <authorList>
            <consortium name="Ensembl"/>
        </authorList>
    </citation>
    <scope>IDENTIFICATION</scope>
</reference>
<dbReference type="Ensembl" id="ENSEAST00005083829.1">
    <property type="protein sequence ID" value="ENSEASP00005049458.1"/>
    <property type="gene ID" value="ENSEASG00005024557.1"/>
</dbReference>
<evidence type="ECO:0000313" key="2">
    <source>
        <dbReference type="Ensembl" id="ENSEASP00005049458.1"/>
    </source>
</evidence>
<feature type="compositionally biased region" description="Basic residues" evidence="1">
    <location>
        <begin position="1"/>
        <end position="21"/>
    </location>
</feature>
<dbReference type="GeneTree" id="ENSGT00990000208140"/>
<keyword evidence="3" id="KW-1185">Reference proteome</keyword>
<reference evidence="2" key="3">
    <citation type="submission" date="2025-09" db="UniProtKB">
        <authorList>
            <consortium name="Ensembl"/>
        </authorList>
    </citation>
    <scope>IDENTIFICATION</scope>
</reference>
<accession>A0A9L0JAR0</accession>
<proteinExistence type="predicted"/>
<evidence type="ECO:0000313" key="3">
    <source>
        <dbReference type="Proteomes" id="UP000694387"/>
    </source>
</evidence>
<dbReference type="AlphaFoldDB" id="A0A9L0JAR0"/>